<sequence>MGQMAIALLGIALSTLPRYTEVNFKERVKVITTRSGVQLPEIHVKRSVANKKMVPSTDQEHMEQIEQTTNMKESSSTPQIKATVRIKPYDPPIPFPQRKLGLGEAKATTVTLQLADWSIKHPRGVIEDLLVKVDRFIFPTNFIILDMEKDRDVPLLLVDHS</sequence>
<evidence type="ECO:0000313" key="1">
    <source>
        <dbReference type="EMBL" id="KAL2461730.1"/>
    </source>
</evidence>
<gene>
    <name evidence="1" type="ORF">Adt_45150</name>
</gene>
<dbReference type="EMBL" id="JBFOLK010000014">
    <property type="protein sequence ID" value="KAL2461730.1"/>
    <property type="molecule type" value="Genomic_DNA"/>
</dbReference>
<dbReference type="PANTHER" id="PTHR33067:SF31">
    <property type="entry name" value="RNA-DIRECTED DNA POLYMERASE"/>
    <property type="match status" value="1"/>
</dbReference>
<protein>
    <submittedName>
        <fullName evidence="1">Uncharacterized protein</fullName>
    </submittedName>
</protein>
<dbReference type="InterPro" id="IPR021109">
    <property type="entry name" value="Peptidase_aspartic_dom_sf"/>
</dbReference>
<comment type="caution">
    <text evidence="1">The sequence shown here is derived from an EMBL/GenBank/DDBJ whole genome shotgun (WGS) entry which is preliminary data.</text>
</comment>
<dbReference type="Proteomes" id="UP001604336">
    <property type="component" value="Unassembled WGS sequence"/>
</dbReference>
<reference evidence="2" key="1">
    <citation type="submission" date="2024-07" db="EMBL/GenBank/DDBJ databases">
        <title>Two chromosome-level genome assemblies of Korean endemic species Abeliophyllum distichum and Forsythia ovata (Oleaceae).</title>
        <authorList>
            <person name="Jang H."/>
        </authorList>
    </citation>
    <scope>NUCLEOTIDE SEQUENCE [LARGE SCALE GENOMIC DNA]</scope>
</reference>
<organism evidence="1 2">
    <name type="scientific">Abeliophyllum distichum</name>
    <dbReference type="NCBI Taxonomy" id="126358"/>
    <lineage>
        <taxon>Eukaryota</taxon>
        <taxon>Viridiplantae</taxon>
        <taxon>Streptophyta</taxon>
        <taxon>Embryophyta</taxon>
        <taxon>Tracheophyta</taxon>
        <taxon>Spermatophyta</taxon>
        <taxon>Magnoliopsida</taxon>
        <taxon>eudicotyledons</taxon>
        <taxon>Gunneridae</taxon>
        <taxon>Pentapetalae</taxon>
        <taxon>asterids</taxon>
        <taxon>lamiids</taxon>
        <taxon>Lamiales</taxon>
        <taxon>Oleaceae</taxon>
        <taxon>Forsythieae</taxon>
        <taxon>Abeliophyllum</taxon>
    </lineage>
</organism>
<evidence type="ECO:0000313" key="2">
    <source>
        <dbReference type="Proteomes" id="UP001604336"/>
    </source>
</evidence>
<dbReference type="PANTHER" id="PTHR33067">
    <property type="entry name" value="RNA-DIRECTED DNA POLYMERASE-RELATED"/>
    <property type="match status" value="1"/>
</dbReference>
<keyword evidence="2" id="KW-1185">Reference proteome</keyword>
<proteinExistence type="predicted"/>
<name>A0ABD1PCW8_9LAMI</name>
<accession>A0ABD1PCW8</accession>
<dbReference type="AlphaFoldDB" id="A0ABD1PCW8"/>
<dbReference type="Gene3D" id="2.40.70.10">
    <property type="entry name" value="Acid Proteases"/>
    <property type="match status" value="1"/>
</dbReference>